<dbReference type="NCBIfam" id="TIGR02673">
    <property type="entry name" value="FtsE"/>
    <property type="match status" value="1"/>
</dbReference>
<evidence type="ECO:0000259" key="10">
    <source>
        <dbReference type="PROSITE" id="PS50893"/>
    </source>
</evidence>
<reference evidence="11 12" key="1">
    <citation type="submission" date="2014-12" db="EMBL/GenBank/DDBJ databases">
        <title>Draft genome sequence of Terrisporobacter sp. 08-306576, isolated from the blood culture of a bacteremia patient.</title>
        <authorList>
            <person name="Lund L.C."/>
            <person name="Sydenham T.V."/>
            <person name="Hogh S.V."/>
            <person name="Skov M.N."/>
            <person name="Kemp M."/>
            <person name="Justesen U.S."/>
        </authorList>
    </citation>
    <scope>NUCLEOTIDE SEQUENCE [LARGE SCALE GENOMIC DNA]</scope>
    <source>
        <strain evidence="11 12">08-306576</strain>
    </source>
</reference>
<keyword evidence="8 9" id="KW-0131">Cell cycle</keyword>
<dbReference type="PANTHER" id="PTHR24220:SF470">
    <property type="entry name" value="CELL DIVISION ATP-BINDING PROTEIN FTSE"/>
    <property type="match status" value="1"/>
</dbReference>
<evidence type="ECO:0000256" key="3">
    <source>
        <dbReference type="ARBA" id="ARBA00022475"/>
    </source>
</evidence>
<dbReference type="InterPro" id="IPR015854">
    <property type="entry name" value="ABC_transpr_LolD-like"/>
</dbReference>
<dbReference type="Pfam" id="PF00005">
    <property type="entry name" value="ABC_tran"/>
    <property type="match status" value="1"/>
</dbReference>
<keyword evidence="6 9" id="KW-0067">ATP-binding</keyword>
<dbReference type="GO" id="GO:0022857">
    <property type="term" value="F:transmembrane transporter activity"/>
    <property type="evidence" value="ECO:0007669"/>
    <property type="project" value="TreeGrafter"/>
</dbReference>
<dbReference type="PROSITE" id="PS00211">
    <property type="entry name" value="ABC_TRANSPORTER_1"/>
    <property type="match status" value="1"/>
</dbReference>
<dbReference type="InterPro" id="IPR003439">
    <property type="entry name" value="ABC_transporter-like_ATP-bd"/>
</dbReference>
<keyword evidence="7 9" id="KW-0472">Membrane</keyword>
<keyword evidence="3 9" id="KW-1003">Cell membrane</keyword>
<comment type="function">
    <text evidence="9">Part of the ABC transporter FtsEX involved in cellular division.</text>
</comment>
<dbReference type="SMART" id="SM00382">
    <property type="entry name" value="AAA"/>
    <property type="match status" value="1"/>
</dbReference>
<evidence type="ECO:0000256" key="6">
    <source>
        <dbReference type="ARBA" id="ARBA00022840"/>
    </source>
</evidence>
<keyword evidence="12" id="KW-1185">Reference proteome</keyword>
<name>A0A0B3W3M9_9FIRM</name>
<dbReference type="GO" id="GO:0016887">
    <property type="term" value="F:ATP hydrolysis activity"/>
    <property type="evidence" value="ECO:0007669"/>
    <property type="project" value="InterPro"/>
</dbReference>
<evidence type="ECO:0000256" key="7">
    <source>
        <dbReference type="ARBA" id="ARBA00023136"/>
    </source>
</evidence>
<evidence type="ECO:0000256" key="8">
    <source>
        <dbReference type="ARBA" id="ARBA00023306"/>
    </source>
</evidence>
<dbReference type="PROSITE" id="PS50893">
    <property type="entry name" value="ABC_TRANSPORTER_2"/>
    <property type="match status" value="1"/>
</dbReference>
<dbReference type="PANTHER" id="PTHR24220">
    <property type="entry name" value="IMPORT ATP-BINDING PROTEIN"/>
    <property type="match status" value="1"/>
</dbReference>
<keyword evidence="4 9" id="KW-0132">Cell division</keyword>
<keyword evidence="5 9" id="KW-0547">Nucleotide-binding</keyword>
<comment type="similarity">
    <text evidence="1 9">Belongs to the ABC transporter superfamily.</text>
</comment>
<comment type="subunit">
    <text evidence="9">Homodimer. Forms a membrane-associated complex with FtsX.</text>
</comment>
<dbReference type="RefSeq" id="WP_039679913.1">
    <property type="nucleotide sequence ID" value="NZ_JAWGXO010000002.1"/>
</dbReference>
<dbReference type="InterPro" id="IPR017871">
    <property type="entry name" value="ABC_transporter-like_CS"/>
</dbReference>
<evidence type="ECO:0000256" key="1">
    <source>
        <dbReference type="ARBA" id="ARBA00005417"/>
    </source>
</evidence>
<comment type="subcellular location">
    <subcellularLocation>
        <location evidence="9">Cell membrane</location>
        <topology evidence="9">Peripheral membrane protein</topology>
        <orientation evidence="9">Cytoplasmic side</orientation>
    </subcellularLocation>
</comment>
<dbReference type="InterPro" id="IPR027417">
    <property type="entry name" value="P-loop_NTPase"/>
</dbReference>
<dbReference type="STRING" id="1577792.QX51_10725"/>
<dbReference type="Proteomes" id="UP000031189">
    <property type="component" value="Unassembled WGS sequence"/>
</dbReference>
<evidence type="ECO:0000313" key="11">
    <source>
        <dbReference type="EMBL" id="KHS57022.1"/>
    </source>
</evidence>
<dbReference type="GO" id="GO:0005524">
    <property type="term" value="F:ATP binding"/>
    <property type="evidence" value="ECO:0007669"/>
    <property type="project" value="UniProtKB-UniRule"/>
</dbReference>
<dbReference type="OrthoDB" id="9802264at2"/>
<dbReference type="Gene3D" id="3.40.50.300">
    <property type="entry name" value="P-loop containing nucleotide triphosphate hydrolases"/>
    <property type="match status" value="1"/>
</dbReference>
<organism evidence="11 12">
    <name type="scientific">Terrisporobacter othiniensis</name>
    <dbReference type="NCBI Taxonomy" id="1577792"/>
    <lineage>
        <taxon>Bacteria</taxon>
        <taxon>Bacillati</taxon>
        <taxon>Bacillota</taxon>
        <taxon>Clostridia</taxon>
        <taxon>Peptostreptococcales</taxon>
        <taxon>Peptostreptococcaceae</taxon>
        <taxon>Terrisporobacter</taxon>
    </lineage>
</organism>
<evidence type="ECO:0000256" key="2">
    <source>
        <dbReference type="ARBA" id="ARBA00020019"/>
    </source>
</evidence>
<comment type="caution">
    <text evidence="11">The sequence shown here is derived from an EMBL/GenBank/DDBJ whole genome shotgun (WGS) entry which is preliminary data.</text>
</comment>
<dbReference type="GO" id="GO:0051301">
    <property type="term" value="P:cell division"/>
    <property type="evidence" value="ECO:0007669"/>
    <property type="project" value="UniProtKB-UniRule"/>
</dbReference>
<proteinExistence type="inferred from homology"/>
<protein>
    <recommendedName>
        <fullName evidence="2 9">Cell division ATP-binding protein FtsE</fullName>
    </recommendedName>
</protein>
<dbReference type="EMBL" id="JWHR01000097">
    <property type="protein sequence ID" value="KHS57022.1"/>
    <property type="molecule type" value="Genomic_DNA"/>
</dbReference>
<evidence type="ECO:0000313" key="12">
    <source>
        <dbReference type="Proteomes" id="UP000031189"/>
    </source>
</evidence>
<dbReference type="InterPro" id="IPR005286">
    <property type="entry name" value="Cell_div_FtsE"/>
</dbReference>
<dbReference type="InterPro" id="IPR003593">
    <property type="entry name" value="AAA+_ATPase"/>
</dbReference>
<accession>A0A0B3W3M9</accession>
<feature type="domain" description="ABC transporter" evidence="10">
    <location>
        <begin position="2"/>
        <end position="223"/>
    </location>
</feature>
<evidence type="ECO:0000256" key="9">
    <source>
        <dbReference type="RuleBase" id="RU365094"/>
    </source>
</evidence>
<evidence type="ECO:0000256" key="4">
    <source>
        <dbReference type="ARBA" id="ARBA00022618"/>
    </source>
</evidence>
<dbReference type="SUPFAM" id="SSF52540">
    <property type="entry name" value="P-loop containing nucleoside triphosphate hydrolases"/>
    <property type="match status" value="1"/>
</dbReference>
<sequence>MIKFTKVEKQYSDGNKCLKDINLNIDKGEFVFLVGHSGAGKSSLLKLITREEKLTDGRIVVNNENITNIKNRSLHKYRRNIGIVFQDYRLIKEKTVYENVELALRVVGEKPKNIRPKVMEALERVGIAHKYKKYPDELSGGECQRVGIARALVNNPSIIIADECTGNLDMDNSISIMKLLDQINKKGITVIMATHNLELVREFPRRIVKIEGGKIIYDTKRCE</sequence>
<dbReference type="FunFam" id="3.40.50.300:FF:000056">
    <property type="entry name" value="Cell division ATP-binding protein FtsE"/>
    <property type="match status" value="1"/>
</dbReference>
<dbReference type="AlphaFoldDB" id="A0A0B3W3M9"/>
<dbReference type="GO" id="GO:0005886">
    <property type="term" value="C:plasma membrane"/>
    <property type="evidence" value="ECO:0007669"/>
    <property type="project" value="UniProtKB-SubCell"/>
</dbReference>
<gene>
    <name evidence="9" type="primary">ftsE</name>
    <name evidence="11" type="ORF">QX51_10725</name>
</gene>
<evidence type="ECO:0000256" key="5">
    <source>
        <dbReference type="ARBA" id="ARBA00022741"/>
    </source>
</evidence>